<feature type="domain" description="PAC" evidence="6">
    <location>
        <begin position="210"/>
        <end position="262"/>
    </location>
</feature>
<keyword evidence="1 2" id="KW-0597">Phosphoprotein</keyword>
<dbReference type="EMBL" id="VIAQ01000017">
    <property type="protein sequence ID" value="TQD24416.1"/>
    <property type="molecule type" value="Genomic_DNA"/>
</dbReference>
<dbReference type="SUPFAM" id="SSF47384">
    <property type="entry name" value="Homodimeric domain of signal transducing histidine kinase"/>
    <property type="match status" value="1"/>
</dbReference>
<dbReference type="SMART" id="SM00091">
    <property type="entry name" value="PAS"/>
    <property type="match status" value="1"/>
</dbReference>
<evidence type="ECO:0000259" key="6">
    <source>
        <dbReference type="PROSITE" id="PS50113"/>
    </source>
</evidence>
<comment type="caution">
    <text evidence="7">The sequence shown here is derived from an EMBL/GenBank/DDBJ whole genome shotgun (WGS) entry which is preliminary data.</text>
</comment>
<dbReference type="InterPro" id="IPR036890">
    <property type="entry name" value="HATPase_C_sf"/>
</dbReference>
<dbReference type="Gene3D" id="3.30.450.20">
    <property type="entry name" value="PAS domain"/>
    <property type="match status" value="1"/>
</dbReference>
<dbReference type="PANTHER" id="PTHR43547:SF2">
    <property type="entry name" value="HYBRID SIGNAL TRANSDUCTION HISTIDINE KINASE C"/>
    <property type="match status" value="1"/>
</dbReference>
<dbReference type="SMART" id="SM00448">
    <property type="entry name" value="REC"/>
    <property type="match status" value="1"/>
</dbReference>
<dbReference type="InterPro" id="IPR013656">
    <property type="entry name" value="PAS_4"/>
</dbReference>
<dbReference type="GO" id="GO:0000155">
    <property type="term" value="F:phosphorelay sensor kinase activity"/>
    <property type="evidence" value="ECO:0007669"/>
    <property type="project" value="InterPro"/>
</dbReference>
<organism evidence="7 8">
    <name type="scientific">Methanolobus vulcani</name>
    <dbReference type="NCBI Taxonomy" id="38026"/>
    <lineage>
        <taxon>Archaea</taxon>
        <taxon>Methanobacteriati</taxon>
        <taxon>Methanobacteriota</taxon>
        <taxon>Stenosarchaea group</taxon>
        <taxon>Methanomicrobia</taxon>
        <taxon>Methanosarcinales</taxon>
        <taxon>Methanosarcinaceae</taxon>
        <taxon>Methanolobus</taxon>
    </lineage>
</organism>
<evidence type="ECO:0000259" key="5">
    <source>
        <dbReference type="PROSITE" id="PS50112"/>
    </source>
</evidence>
<feature type="domain" description="Response regulatory" evidence="4">
    <location>
        <begin position="7"/>
        <end position="122"/>
    </location>
</feature>
<feature type="domain" description="Histidine kinase" evidence="3">
    <location>
        <begin position="280"/>
        <end position="491"/>
    </location>
</feature>
<dbReference type="InterPro" id="IPR011006">
    <property type="entry name" value="CheY-like_superfamily"/>
</dbReference>
<dbReference type="OrthoDB" id="8127at2157"/>
<dbReference type="InterPro" id="IPR035965">
    <property type="entry name" value="PAS-like_dom_sf"/>
</dbReference>
<evidence type="ECO:0000256" key="1">
    <source>
        <dbReference type="ARBA" id="ARBA00022553"/>
    </source>
</evidence>
<reference evidence="7 8" key="1">
    <citation type="submission" date="2019-06" db="EMBL/GenBank/DDBJ databases">
        <title>Draft genome sequence of Methanolobus vulcani B1d.</title>
        <authorList>
            <person name="Creighbaum A.J."/>
            <person name="Ticak T."/>
            <person name="Hariraju D."/>
            <person name="Arivett B.A."/>
            <person name="Ferguson D.J.Jr."/>
        </authorList>
    </citation>
    <scope>NUCLEOTIDE SEQUENCE [LARGE SCALE GENOMIC DNA]</scope>
    <source>
        <strain evidence="7 8">B1d</strain>
    </source>
</reference>
<dbReference type="Pfam" id="PF02518">
    <property type="entry name" value="HATPase_c"/>
    <property type="match status" value="1"/>
</dbReference>
<dbReference type="InterPro" id="IPR005467">
    <property type="entry name" value="His_kinase_dom"/>
</dbReference>
<dbReference type="SUPFAM" id="SSF52172">
    <property type="entry name" value="CheY-like"/>
    <property type="match status" value="1"/>
</dbReference>
<dbReference type="CDD" id="cd00075">
    <property type="entry name" value="HATPase"/>
    <property type="match status" value="1"/>
</dbReference>
<evidence type="ECO:0000313" key="7">
    <source>
        <dbReference type="EMBL" id="TQD24416.1"/>
    </source>
</evidence>
<dbReference type="SMART" id="SM00388">
    <property type="entry name" value="HisKA"/>
    <property type="match status" value="1"/>
</dbReference>
<sequence>MTPSKCKILIVDDEPLNVELLSVYLGDNYDIVTSYNGKDALVKVKEECPDLILLDVMMPEMDGYDVCRVIRNDFKMDFIPIIMVTALTDKADHQRGIEAGADEFLKKPVGRFELEKKIDSLLRIKKQHDTLLTEKNKAYYYLDYVGVLVAVLDLDFKVTTINRKGSDLLGYSPDKIVGKEWIESFISHDSVNDIRAHYDGLISGEVEPYEYSEVPIILSTGEERLLRCYDSPLMDNSGKNMGILISGEDITEMRKAEKQLKEYASQLERSNDLKDLFTDVMRHDLLNPAGLIQSFVDLLIETETDESKKHILNNINKATDKLISMIDGAAHLAKLESVDEISFVRVDLNSIISDIVKGFEYQTMEKDMEIIVKMDEGCFTLANPMIERVFVNLLSNSIKYSPNGSTITIDVMDIGNKWKLSFIDQGDGIPNESKASVFERFMRLHKENIRGTGIGLAIVKRIMDLHMEIIDVDDNPEGKGSIFWLTLKKAN</sequence>
<proteinExistence type="predicted"/>
<dbReference type="InterPro" id="IPR036097">
    <property type="entry name" value="HisK_dim/P_sf"/>
</dbReference>
<feature type="domain" description="PAS" evidence="5">
    <location>
        <begin position="134"/>
        <end position="205"/>
    </location>
</feature>
<dbReference type="PROSITE" id="PS50110">
    <property type="entry name" value="RESPONSE_REGULATORY"/>
    <property type="match status" value="1"/>
</dbReference>
<dbReference type="NCBIfam" id="TIGR00229">
    <property type="entry name" value="sensory_box"/>
    <property type="match status" value="1"/>
</dbReference>
<dbReference type="InterPro" id="IPR004358">
    <property type="entry name" value="Sig_transdc_His_kin-like_C"/>
</dbReference>
<dbReference type="PROSITE" id="PS50113">
    <property type="entry name" value="PAC"/>
    <property type="match status" value="1"/>
</dbReference>
<dbReference type="InterPro" id="IPR003661">
    <property type="entry name" value="HisK_dim/P_dom"/>
</dbReference>
<dbReference type="PROSITE" id="PS50112">
    <property type="entry name" value="PAS"/>
    <property type="match status" value="1"/>
</dbReference>
<dbReference type="Pfam" id="PF08448">
    <property type="entry name" value="PAS_4"/>
    <property type="match status" value="1"/>
</dbReference>
<dbReference type="InterPro" id="IPR001789">
    <property type="entry name" value="Sig_transdc_resp-reg_receiver"/>
</dbReference>
<evidence type="ECO:0000259" key="4">
    <source>
        <dbReference type="PROSITE" id="PS50110"/>
    </source>
</evidence>
<evidence type="ECO:0000313" key="8">
    <source>
        <dbReference type="Proteomes" id="UP000319335"/>
    </source>
</evidence>
<dbReference type="PROSITE" id="PS50109">
    <property type="entry name" value="HIS_KIN"/>
    <property type="match status" value="1"/>
</dbReference>
<dbReference type="PRINTS" id="PR00344">
    <property type="entry name" value="BCTRLSENSOR"/>
</dbReference>
<protein>
    <submittedName>
        <fullName evidence="7">Response regulator</fullName>
    </submittedName>
</protein>
<gene>
    <name evidence="7" type="ORF">FKV42_10810</name>
</gene>
<dbReference type="SUPFAM" id="SSF55874">
    <property type="entry name" value="ATPase domain of HSP90 chaperone/DNA topoisomerase II/histidine kinase"/>
    <property type="match status" value="1"/>
</dbReference>
<feature type="modified residue" description="4-aspartylphosphate" evidence="2">
    <location>
        <position position="55"/>
    </location>
</feature>
<dbReference type="Gene3D" id="3.40.50.2300">
    <property type="match status" value="1"/>
</dbReference>
<dbReference type="SMART" id="SM00387">
    <property type="entry name" value="HATPase_c"/>
    <property type="match status" value="1"/>
</dbReference>
<name>A0A7Z8P1H9_9EURY</name>
<dbReference type="Proteomes" id="UP000319335">
    <property type="component" value="Unassembled WGS sequence"/>
</dbReference>
<accession>A0A7Z8P1H9</accession>
<dbReference type="PANTHER" id="PTHR43547">
    <property type="entry name" value="TWO-COMPONENT HISTIDINE KINASE"/>
    <property type="match status" value="1"/>
</dbReference>
<dbReference type="InterPro" id="IPR000700">
    <property type="entry name" value="PAS-assoc_C"/>
</dbReference>
<dbReference type="Pfam" id="PF00512">
    <property type="entry name" value="HisKA"/>
    <property type="match status" value="1"/>
</dbReference>
<dbReference type="InterPro" id="IPR003594">
    <property type="entry name" value="HATPase_dom"/>
</dbReference>
<dbReference type="Pfam" id="PF00072">
    <property type="entry name" value="Response_reg"/>
    <property type="match status" value="1"/>
</dbReference>
<evidence type="ECO:0000256" key="2">
    <source>
        <dbReference type="PROSITE-ProRule" id="PRU00169"/>
    </source>
</evidence>
<dbReference type="Gene3D" id="3.30.565.10">
    <property type="entry name" value="Histidine kinase-like ATPase, C-terminal domain"/>
    <property type="match status" value="1"/>
</dbReference>
<keyword evidence="8" id="KW-1185">Reference proteome</keyword>
<dbReference type="SUPFAM" id="SSF55785">
    <property type="entry name" value="PYP-like sensor domain (PAS domain)"/>
    <property type="match status" value="1"/>
</dbReference>
<dbReference type="RefSeq" id="WP_154810271.1">
    <property type="nucleotide sequence ID" value="NZ_VIAQ01000017.1"/>
</dbReference>
<dbReference type="Gene3D" id="1.10.287.130">
    <property type="match status" value="1"/>
</dbReference>
<evidence type="ECO:0000259" key="3">
    <source>
        <dbReference type="PROSITE" id="PS50109"/>
    </source>
</evidence>
<dbReference type="InterPro" id="IPR000014">
    <property type="entry name" value="PAS"/>
</dbReference>
<dbReference type="AlphaFoldDB" id="A0A7Z8P1H9"/>
<dbReference type="CDD" id="cd00130">
    <property type="entry name" value="PAS"/>
    <property type="match status" value="1"/>
</dbReference>